<dbReference type="InterPro" id="IPR052920">
    <property type="entry name" value="DNA-binding_regulatory"/>
</dbReference>
<dbReference type="Proteomes" id="UP000078383">
    <property type="component" value="Unassembled WGS sequence"/>
</dbReference>
<dbReference type="RefSeq" id="WP_055171813.1">
    <property type="nucleotide sequence ID" value="NZ_CZBX01000004.1"/>
</dbReference>
<dbReference type="Pfam" id="PF03959">
    <property type="entry name" value="FSH1"/>
    <property type="match status" value="1"/>
</dbReference>
<dbReference type="InterPro" id="IPR005645">
    <property type="entry name" value="FSH-like_dom"/>
</dbReference>
<gene>
    <name evidence="3" type="ORF">ERS852502_01076</name>
</gene>
<reference evidence="3 4" key="1">
    <citation type="submission" date="2015-09" db="EMBL/GenBank/DDBJ databases">
        <authorList>
            <consortium name="Pathogen Informatics"/>
        </authorList>
    </citation>
    <scope>NUCLEOTIDE SEQUENCE [LARGE SCALE GENOMIC DNA]</scope>
    <source>
        <strain evidence="3 4">2789STDY5834889</strain>
    </source>
</reference>
<dbReference type="EMBL" id="CZBX01000004">
    <property type="protein sequence ID" value="CUQ85118.1"/>
    <property type="molecule type" value="Genomic_DNA"/>
</dbReference>
<dbReference type="InterPro" id="IPR029058">
    <property type="entry name" value="AB_hydrolase_fold"/>
</dbReference>
<feature type="domain" description="Serine hydrolase" evidence="1">
    <location>
        <begin position="252"/>
        <end position="297"/>
    </location>
</feature>
<evidence type="ECO:0000313" key="3">
    <source>
        <dbReference type="EMBL" id="CUQ85118.1"/>
    </source>
</evidence>
<dbReference type="AlphaFoldDB" id="A0A174ZLK3"/>
<dbReference type="PANTHER" id="PTHR43358:SF4">
    <property type="entry name" value="ALPHA_BETA HYDROLASE FOLD-1 DOMAIN-CONTAINING PROTEIN"/>
    <property type="match status" value="1"/>
</dbReference>
<organism evidence="3 4">
    <name type="scientific">[Ruminococcus] torques</name>
    <dbReference type="NCBI Taxonomy" id="33039"/>
    <lineage>
        <taxon>Bacteria</taxon>
        <taxon>Bacillati</taxon>
        <taxon>Bacillota</taxon>
        <taxon>Clostridia</taxon>
        <taxon>Lachnospirales</taxon>
        <taxon>Lachnospiraceae</taxon>
        <taxon>Mediterraneibacter</taxon>
    </lineage>
</organism>
<dbReference type="Pfam" id="PF12146">
    <property type="entry name" value="Hydrolase_4"/>
    <property type="match status" value="1"/>
</dbReference>
<evidence type="ECO:0000313" key="4">
    <source>
        <dbReference type="Proteomes" id="UP000078383"/>
    </source>
</evidence>
<dbReference type="SUPFAM" id="SSF53474">
    <property type="entry name" value="alpha/beta-Hydrolases"/>
    <property type="match status" value="1"/>
</dbReference>
<evidence type="ECO:0000259" key="1">
    <source>
        <dbReference type="Pfam" id="PF03959"/>
    </source>
</evidence>
<sequence>MMHYGKLLALAGLVGIVSAEAGGSAYFYRRTMMRYNAKTERTMKMSGVDWDQYFSKMKECREWMMEQPHEDVWIRSEDGLKLHGTYFQGIGNDEEKKCKKAVICFHGYTSQGLADYGSISNYYLKRGYNVLLVDQRSHGQSEGKYIGFGCKDRYDAYRWIEWVIGQEGENVQILLHGNSMGGATVLMASGLDLPQQVKGIIADCPFTSPKAVFTHVLHSMYHLPAFPMIQIADAVNKKQAGYGLDECNSAREVRKAKVPVLLIHGDADTFVPCSMSEEIYKNCKSPKQKLIIHGAGHCESYYKDREAYEGAMDSFIGGIIE</sequence>
<feature type="domain" description="Serine aminopeptidase S33" evidence="2">
    <location>
        <begin position="98"/>
        <end position="219"/>
    </location>
</feature>
<accession>A0A174ZLK3</accession>
<evidence type="ECO:0000259" key="2">
    <source>
        <dbReference type="Pfam" id="PF12146"/>
    </source>
</evidence>
<name>A0A174ZLK3_9FIRM</name>
<proteinExistence type="predicted"/>
<dbReference type="InterPro" id="IPR022742">
    <property type="entry name" value="Hydrolase_4"/>
</dbReference>
<dbReference type="Gene3D" id="3.40.50.1820">
    <property type="entry name" value="alpha/beta hydrolase"/>
    <property type="match status" value="1"/>
</dbReference>
<dbReference type="PANTHER" id="PTHR43358">
    <property type="entry name" value="ALPHA/BETA-HYDROLASE"/>
    <property type="match status" value="1"/>
</dbReference>
<protein>
    <submittedName>
        <fullName evidence="3">Predicted esterase</fullName>
    </submittedName>
</protein>